<reference evidence="2" key="1">
    <citation type="journal article" date="2014" name="Front. Microbiol.">
        <title>High frequency of phylogenetically diverse reductive dehalogenase-homologous genes in deep subseafloor sedimentary metagenomes.</title>
        <authorList>
            <person name="Kawai M."/>
            <person name="Futagami T."/>
            <person name="Toyoda A."/>
            <person name="Takaki Y."/>
            <person name="Nishi S."/>
            <person name="Hori S."/>
            <person name="Arai W."/>
            <person name="Tsubouchi T."/>
            <person name="Morono Y."/>
            <person name="Uchiyama I."/>
            <person name="Ito T."/>
            <person name="Fujiyama A."/>
            <person name="Inagaki F."/>
            <person name="Takami H."/>
        </authorList>
    </citation>
    <scope>NUCLEOTIDE SEQUENCE</scope>
    <source>
        <strain evidence="2">Expedition CK06-06</strain>
    </source>
</reference>
<comment type="caution">
    <text evidence="2">The sequence shown here is derived from an EMBL/GenBank/DDBJ whole genome shotgun (WGS) entry which is preliminary data.</text>
</comment>
<accession>X0T794</accession>
<evidence type="ECO:0008006" key="3">
    <source>
        <dbReference type="Google" id="ProtNLM"/>
    </source>
</evidence>
<dbReference type="InterPro" id="IPR010321">
    <property type="entry name" value="DUF922"/>
</dbReference>
<sequence>GAPGIHPALEAEADAAGHAVVTGKGVRVNQASHSPAVQLQKVETKEAPKAKEASLDMGTPLKNATEKFYNINEPLLANVHKHFNRLGKYASETVWDVRVPTGTTPTKKGGNLVIDPIPWKVHSVAVWLPKWKNLSSADDADKQEWARFMKCLRVHEQGHVDRARDYVSKQIPEAWQSASASSVAKLKQKLQTLLNKILAQLKKDSDKYDTDTSHGATQGAVLKPPAKSP</sequence>
<dbReference type="AlphaFoldDB" id="X0T794"/>
<evidence type="ECO:0000313" key="2">
    <source>
        <dbReference type="EMBL" id="GAF89373.1"/>
    </source>
</evidence>
<feature type="non-terminal residue" evidence="2">
    <location>
        <position position="1"/>
    </location>
</feature>
<proteinExistence type="predicted"/>
<feature type="region of interest" description="Disordered" evidence="1">
    <location>
        <begin position="204"/>
        <end position="229"/>
    </location>
</feature>
<dbReference type="EMBL" id="BARS01010068">
    <property type="protein sequence ID" value="GAF89373.1"/>
    <property type="molecule type" value="Genomic_DNA"/>
</dbReference>
<protein>
    <recommendedName>
        <fullName evidence="3">DUF922 domain-containing protein</fullName>
    </recommendedName>
</protein>
<gene>
    <name evidence="2" type="ORF">S01H1_18774</name>
</gene>
<organism evidence="2">
    <name type="scientific">marine sediment metagenome</name>
    <dbReference type="NCBI Taxonomy" id="412755"/>
    <lineage>
        <taxon>unclassified sequences</taxon>
        <taxon>metagenomes</taxon>
        <taxon>ecological metagenomes</taxon>
    </lineage>
</organism>
<name>X0T794_9ZZZZ</name>
<evidence type="ECO:0000256" key="1">
    <source>
        <dbReference type="SAM" id="MobiDB-lite"/>
    </source>
</evidence>
<dbReference type="Pfam" id="PF06037">
    <property type="entry name" value="DUF922"/>
    <property type="match status" value="1"/>
</dbReference>